<accession>A0AAV9UX91</accession>
<comment type="caution">
    <text evidence="1">The sequence shown here is derived from an EMBL/GenBank/DDBJ whole genome shotgun (WGS) entry which is preliminary data.</text>
</comment>
<sequence>MASKLITRTLKTPKSSISLHLQERLDLVTTGDLAVHVPTPDCIDYEGLNSHTGVRQWRCCDAIQVCIDGKVYKLWEALYRHSPIFRGLIKLEERDVERAIPLRYSLTSSFLWKWMSRMIEDGFVEQSDVDALPELMLRDVVPDPCADTDEESDDDW</sequence>
<dbReference type="EMBL" id="JAVHNQ010000004">
    <property type="protein sequence ID" value="KAK6349484.1"/>
    <property type="molecule type" value="Genomic_DNA"/>
</dbReference>
<reference evidence="1 2" key="1">
    <citation type="submission" date="2019-10" db="EMBL/GenBank/DDBJ databases">
        <authorList>
            <person name="Palmer J.M."/>
        </authorList>
    </citation>
    <scope>NUCLEOTIDE SEQUENCE [LARGE SCALE GENOMIC DNA]</scope>
    <source>
        <strain evidence="1 2">TWF696</strain>
    </source>
</reference>
<organism evidence="1 2">
    <name type="scientific">Orbilia brochopaga</name>
    <dbReference type="NCBI Taxonomy" id="3140254"/>
    <lineage>
        <taxon>Eukaryota</taxon>
        <taxon>Fungi</taxon>
        <taxon>Dikarya</taxon>
        <taxon>Ascomycota</taxon>
        <taxon>Pezizomycotina</taxon>
        <taxon>Orbiliomycetes</taxon>
        <taxon>Orbiliales</taxon>
        <taxon>Orbiliaceae</taxon>
        <taxon>Orbilia</taxon>
    </lineage>
</organism>
<protein>
    <recommendedName>
        <fullName evidence="3">BTB domain-containing protein</fullName>
    </recommendedName>
</protein>
<proteinExistence type="predicted"/>
<evidence type="ECO:0000313" key="2">
    <source>
        <dbReference type="Proteomes" id="UP001375240"/>
    </source>
</evidence>
<name>A0AAV9UX91_9PEZI</name>
<keyword evidence="2" id="KW-1185">Reference proteome</keyword>
<gene>
    <name evidence="1" type="ORF">TWF696_005768</name>
</gene>
<dbReference type="AlphaFoldDB" id="A0AAV9UX91"/>
<evidence type="ECO:0000313" key="1">
    <source>
        <dbReference type="EMBL" id="KAK6349484.1"/>
    </source>
</evidence>
<evidence type="ECO:0008006" key="3">
    <source>
        <dbReference type="Google" id="ProtNLM"/>
    </source>
</evidence>
<dbReference type="Proteomes" id="UP001375240">
    <property type="component" value="Unassembled WGS sequence"/>
</dbReference>